<feature type="signal peptide" evidence="1">
    <location>
        <begin position="1"/>
        <end position="17"/>
    </location>
</feature>
<dbReference type="Proteomes" id="UP000789595">
    <property type="component" value="Unassembled WGS sequence"/>
</dbReference>
<dbReference type="PROSITE" id="PS51354">
    <property type="entry name" value="GLUTAREDOXIN_2"/>
    <property type="match status" value="1"/>
</dbReference>
<organism evidence="2 3">
    <name type="scientific">Pelagomonas calceolata</name>
    <dbReference type="NCBI Taxonomy" id="35677"/>
    <lineage>
        <taxon>Eukaryota</taxon>
        <taxon>Sar</taxon>
        <taxon>Stramenopiles</taxon>
        <taxon>Ochrophyta</taxon>
        <taxon>Pelagophyceae</taxon>
        <taxon>Pelagomonadales</taxon>
        <taxon>Pelagomonadaceae</taxon>
        <taxon>Pelagomonas</taxon>
    </lineage>
</organism>
<sequence>MRNILLLALLPLSDALAAPVLRAVSSVTSPLAPIFDKLARASAGNYDVPAVRAAIHRERQSAPVVIFGYELSPFCGRARQMLEDEGVHESQIKIVSLGAAPSLPGLIAEPAMVAELANMYGAGLPCCFVDGDSIGDFKQLAAAADDGSLKRRLDAAGALDP</sequence>
<dbReference type="Gene3D" id="3.40.30.10">
    <property type="entry name" value="Glutaredoxin"/>
    <property type="match status" value="1"/>
</dbReference>
<comment type="caution">
    <text evidence="2">The sequence shown here is derived from an EMBL/GenBank/DDBJ whole genome shotgun (WGS) entry which is preliminary data.</text>
</comment>
<dbReference type="EMBL" id="CAKKNE010000003">
    <property type="protein sequence ID" value="CAH0372050.1"/>
    <property type="molecule type" value="Genomic_DNA"/>
</dbReference>
<accession>A0A8J2SHP7</accession>
<gene>
    <name evidence="2" type="ORF">PECAL_3P20240</name>
</gene>
<dbReference type="SUPFAM" id="SSF52833">
    <property type="entry name" value="Thioredoxin-like"/>
    <property type="match status" value="1"/>
</dbReference>
<proteinExistence type="predicted"/>
<keyword evidence="3" id="KW-1185">Reference proteome</keyword>
<evidence type="ECO:0008006" key="4">
    <source>
        <dbReference type="Google" id="ProtNLM"/>
    </source>
</evidence>
<dbReference type="AlphaFoldDB" id="A0A8J2SHP7"/>
<feature type="chain" id="PRO_5035194155" description="Glutaredoxin domain-containing protein" evidence="1">
    <location>
        <begin position="18"/>
        <end position="161"/>
    </location>
</feature>
<keyword evidence="1" id="KW-0732">Signal</keyword>
<dbReference type="OrthoDB" id="418495at2759"/>
<protein>
    <recommendedName>
        <fullName evidence="4">Glutaredoxin domain-containing protein</fullName>
    </recommendedName>
</protein>
<evidence type="ECO:0000313" key="3">
    <source>
        <dbReference type="Proteomes" id="UP000789595"/>
    </source>
</evidence>
<dbReference type="InterPro" id="IPR036249">
    <property type="entry name" value="Thioredoxin-like_sf"/>
</dbReference>
<evidence type="ECO:0000313" key="2">
    <source>
        <dbReference type="EMBL" id="CAH0372050.1"/>
    </source>
</evidence>
<reference evidence="2" key="1">
    <citation type="submission" date="2021-11" db="EMBL/GenBank/DDBJ databases">
        <authorList>
            <consortium name="Genoscope - CEA"/>
            <person name="William W."/>
        </authorList>
    </citation>
    <scope>NUCLEOTIDE SEQUENCE</scope>
</reference>
<evidence type="ECO:0000256" key="1">
    <source>
        <dbReference type="SAM" id="SignalP"/>
    </source>
</evidence>
<name>A0A8J2SHP7_9STRA</name>